<dbReference type="InterPro" id="IPR000644">
    <property type="entry name" value="CBS_dom"/>
</dbReference>
<dbReference type="Gene3D" id="1.25.60.10">
    <property type="entry name" value="MgtE N-terminal domain-like"/>
    <property type="match status" value="1"/>
</dbReference>
<dbReference type="SMART" id="SM00116">
    <property type="entry name" value="CBS"/>
    <property type="match status" value="2"/>
</dbReference>
<dbReference type="GO" id="GO:0005886">
    <property type="term" value="C:plasma membrane"/>
    <property type="evidence" value="ECO:0007669"/>
    <property type="project" value="UniProtKB-SubCell"/>
</dbReference>
<dbReference type="GO" id="GO:0046872">
    <property type="term" value="F:metal ion binding"/>
    <property type="evidence" value="ECO:0007669"/>
    <property type="project" value="UniProtKB-KW"/>
</dbReference>
<dbReference type="Proteomes" id="UP000249134">
    <property type="component" value="Chromosome 1"/>
</dbReference>
<keyword evidence="9" id="KW-1003">Cell membrane</keyword>
<dbReference type="PANTHER" id="PTHR43773:SF1">
    <property type="entry name" value="MAGNESIUM TRANSPORTER MGTE"/>
    <property type="match status" value="1"/>
</dbReference>
<feature type="transmembrane region" description="Helical" evidence="9">
    <location>
        <begin position="362"/>
        <end position="385"/>
    </location>
</feature>
<dbReference type="Gene3D" id="1.10.357.20">
    <property type="entry name" value="SLC41 divalent cation transporters, integral membrane domain"/>
    <property type="match status" value="1"/>
</dbReference>
<keyword evidence="8" id="KW-0129">CBS domain</keyword>
<evidence type="ECO:0000259" key="10">
    <source>
        <dbReference type="PROSITE" id="PS51371"/>
    </source>
</evidence>
<dbReference type="SUPFAM" id="SSF158791">
    <property type="entry name" value="MgtE N-terminal domain-like"/>
    <property type="match status" value="1"/>
</dbReference>
<dbReference type="SMART" id="SM00924">
    <property type="entry name" value="MgtE_N"/>
    <property type="match status" value="1"/>
</dbReference>
<comment type="subcellular location">
    <subcellularLocation>
        <location evidence="9">Cell membrane</location>
        <topology evidence="9">Multi-pass membrane protein</topology>
    </subcellularLocation>
    <subcellularLocation>
        <location evidence="1">Membrane</location>
        <topology evidence="1">Multi-pass membrane protein</topology>
    </subcellularLocation>
</comment>
<dbReference type="PANTHER" id="PTHR43773">
    <property type="entry name" value="MAGNESIUM TRANSPORTER MGTE"/>
    <property type="match status" value="1"/>
</dbReference>
<feature type="domain" description="CBS" evidence="10">
    <location>
        <begin position="250"/>
        <end position="308"/>
    </location>
</feature>
<dbReference type="STRING" id="1348624.GCA_001591545_01875"/>
<dbReference type="NCBIfam" id="TIGR00400">
    <property type="entry name" value="mgtE"/>
    <property type="match status" value="1"/>
</dbReference>
<comment type="subunit">
    <text evidence="9">Homodimer.</text>
</comment>
<comment type="function">
    <text evidence="9">Acts as a magnesium transporter.</text>
</comment>
<organism evidence="11 12">
    <name type="scientific">Lederbergia lenta</name>
    <name type="common">Bacillus lentus</name>
    <dbReference type="NCBI Taxonomy" id="1467"/>
    <lineage>
        <taxon>Bacteria</taxon>
        <taxon>Bacillati</taxon>
        <taxon>Bacillota</taxon>
        <taxon>Bacilli</taxon>
        <taxon>Bacillales</taxon>
        <taxon>Bacillaceae</taxon>
        <taxon>Lederbergia</taxon>
    </lineage>
</organism>
<evidence type="ECO:0000256" key="1">
    <source>
        <dbReference type="ARBA" id="ARBA00004141"/>
    </source>
</evidence>
<dbReference type="InterPro" id="IPR006668">
    <property type="entry name" value="Mg_transptr_MgtE_intracell_dom"/>
</dbReference>
<dbReference type="EMBL" id="LS483476">
    <property type="protein sequence ID" value="SQI60573.1"/>
    <property type="molecule type" value="Genomic_DNA"/>
</dbReference>
<gene>
    <name evidence="11" type="primary">mgtE2</name>
    <name evidence="11" type="ORF">NCTC4824_02826</name>
</gene>
<dbReference type="InterPro" id="IPR046342">
    <property type="entry name" value="CBS_dom_sf"/>
</dbReference>
<dbReference type="InterPro" id="IPR038076">
    <property type="entry name" value="MgtE_N_sf"/>
</dbReference>
<dbReference type="CDD" id="cd04606">
    <property type="entry name" value="CBS_pair_Mg_transporter"/>
    <property type="match status" value="1"/>
</dbReference>
<name>A0A2X4WBZ4_LEDLE</name>
<evidence type="ECO:0000256" key="5">
    <source>
        <dbReference type="ARBA" id="ARBA00022842"/>
    </source>
</evidence>
<dbReference type="InterPro" id="IPR006669">
    <property type="entry name" value="MgtE_transporter"/>
</dbReference>
<keyword evidence="6 9" id="KW-1133">Transmembrane helix</keyword>
<feature type="transmembrane region" description="Helical" evidence="9">
    <location>
        <begin position="433"/>
        <end position="460"/>
    </location>
</feature>
<evidence type="ECO:0000256" key="3">
    <source>
        <dbReference type="ARBA" id="ARBA00022448"/>
    </source>
</evidence>
<evidence type="ECO:0000313" key="12">
    <source>
        <dbReference type="Proteomes" id="UP000249134"/>
    </source>
</evidence>
<feature type="transmembrane region" description="Helical" evidence="9">
    <location>
        <begin position="406"/>
        <end position="427"/>
    </location>
</feature>
<dbReference type="SUPFAM" id="SSF161093">
    <property type="entry name" value="MgtE membrane domain-like"/>
    <property type="match status" value="1"/>
</dbReference>
<dbReference type="InterPro" id="IPR036739">
    <property type="entry name" value="SLC41_membr_dom_sf"/>
</dbReference>
<evidence type="ECO:0000256" key="2">
    <source>
        <dbReference type="ARBA" id="ARBA00009749"/>
    </source>
</evidence>
<keyword evidence="5 9" id="KW-0460">Magnesium</keyword>
<keyword evidence="9" id="KW-0479">Metal-binding</keyword>
<dbReference type="KEGG" id="blen:NCTC4824_02826"/>
<reference evidence="11 12" key="1">
    <citation type="submission" date="2018-06" db="EMBL/GenBank/DDBJ databases">
        <authorList>
            <consortium name="Pathogen Informatics"/>
            <person name="Doyle S."/>
        </authorList>
    </citation>
    <scope>NUCLEOTIDE SEQUENCE [LARGE SCALE GENOMIC DNA]</scope>
    <source>
        <strain evidence="11 12">NCTC4824</strain>
    </source>
</reference>
<evidence type="ECO:0000313" key="11">
    <source>
        <dbReference type="EMBL" id="SQI60573.1"/>
    </source>
</evidence>
<dbReference type="Pfam" id="PF03448">
    <property type="entry name" value="MgtE_N"/>
    <property type="match status" value="1"/>
</dbReference>
<feature type="transmembrane region" description="Helical" evidence="9">
    <location>
        <begin position="472"/>
        <end position="494"/>
    </location>
</feature>
<dbReference type="PROSITE" id="PS51371">
    <property type="entry name" value="CBS"/>
    <property type="match status" value="2"/>
</dbReference>
<dbReference type="InterPro" id="IPR006667">
    <property type="entry name" value="SLC41_membr_dom"/>
</dbReference>
<dbReference type="GO" id="GO:0015095">
    <property type="term" value="F:magnesium ion transmembrane transporter activity"/>
    <property type="evidence" value="ECO:0007669"/>
    <property type="project" value="UniProtKB-UniRule"/>
</dbReference>
<evidence type="ECO:0000256" key="7">
    <source>
        <dbReference type="ARBA" id="ARBA00023136"/>
    </source>
</evidence>
<feature type="transmembrane region" description="Helical" evidence="9">
    <location>
        <begin position="332"/>
        <end position="350"/>
    </location>
</feature>
<dbReference type="SUPFAM" id="SSF54631">
    <property type="entry name" value="CBS-domain pair"/>
    <property type="match status" value="1"/>
</dbReference>
<protein>
    <recommendedName>
        <fullName evidence="9">Magnesium transporter MgtE</fullName>
    </recommendedName>
</protein>
<keyword evidence="4 9" id="KW-0812">Transmembrane</keyword>
<evidence type="ECO:0000256" key="8">
    <source>
        <dbReference type="PROSITE-ProRule" id="PRU00703"/>
    </source>
</evidence>
<keyword evidence="7 9" id="KW-0472">Membrane</keyword>
<keyword evidence="12" id="KW-1185">Reference proteome</keyword>
<accession>A0A2X4WBZ4</accession>
<evidence type="ECO:0000256" key="4">
    <source>
        <dbReference type="ARBA" id="ARBA00022692"/>
    </source>
</evidence>
<dbReference type="Pfam" id="PF01769">
    <property type="entry name" value="MgtE"/>
    <property type="match status" value="1"/>
</dbReference>
<dbReference type="Pfam" id="PF00571">
    <property type="entry name" value="CBS"/>
    <property type="match status" value="2"/>
</dbReference>
<sequence length="498" mass="56216">MIFIYDLRPRPVQEDPFKKAQHTFEPHQKGVYKYKGIYIVKGQWSLLITKKREEEEALNIIEKIKNEQFDEINNCFLNKKPYDMAIIFQSLPERHRAAVLHYLEDSTLASIIQKLNVTHQLELISKIGPTRANKILSLLDSSFLTALLRKFPKIQLENFLGEMDDQYASYIKKMIDYPADSAGSLMTNNYVSIRSSFTVAEAVEKIKSLALYSESINHLYVVDELGNLTGMVSYRDLILTDMNETLANIMFEQVICVSVYTKRAEIARLLSKYDFTALPVVNEEDKLVGIITFDDMVDIIIHEASDDYTKLSATSKEIDFDTKPFKAAVRRLPWLIILLFIGLLSGSIIAKFESTLNQVVALAFFMPLIAGMTGNTGTQSLAVVIRGLAEQEIDVRTVFKLVFREFKVSLIIGVTCGILISLIAFIWQGNFYLGLVVGSSLFLTLILGTLAGTIIPLILYKFKLDPAVASGPLITTVNDIFSLITYFTIASWFISKLV</sequence>
<proteinExistence type="inferred from homology"/>
<feature type="domain" description="CBS" evidence="10">
    <location>
        <begin position="186"/>
        <end position="248"/>
    </location>
</feature>
<comment type="similarity">
    <text evidence="2 9">Belongs to the SLC41A transporter family.</text>
</comment>
<dbReference type="AlphaFoldDB" id="A0A2X4WBZ4"/>
<evidence type="ECO:0000256" key="9">
    <source>
        <dbReference type="RuleBase" id="RU362011"/>
    </source>
</evidence>
<evidence type="ECO:0000256" key="6">
    <source>
        <dbReference type="ARBA" id="ARBA00022989"/>
    </source>
</evidence>
<dbReference type="Gene3D" id="3.10.580.10">
    <property type="entry name" value="CBS-domain"/>
    <property type="match status" value="1"/>
</dbReference>
<keyword evidence="3 9" id="KW-0813">Transport</keyword>